<dbReference type="GO" id="GO:0031167">
    <property type="term" value="P:rRNA methylation"/>
    <property type="evidence" value="ECO:0007669"/>
    <property type="project" value="InterPro"/>
</dbReference>
<dbReference type="AlphaFoldDB" id="A0A9D2JW76"/>
<reference evidence="3" key="1">
    <citation type="journal article" date="2021" name="PeerJ">
        <title>Extensive microbial diversity within the chicken gut microbiome revealed by metagenomics and culture.</title>
        <authorList>
            <person name="Gilroy R."/>
            <person name="Ravi A."/>
            <person name="Getino M."/>
            <person name="Pursley I."/>
            <person name="Horton D.L."/>
            <person name="Alikhan N.F."/>
            <person name="Baker D."/>
            <person name="Gharbi K."/>
            <person name="Hall N."/>
            <person name="Watson M."/>
            <person name="Adriaenssens E.M."/>
            <person name="Foster-Nyarko E."/>
            <person name="Jarju S."/>
            <person name="Secka A."/>
            <person name="Antonio M."/>
            <person name="Oren A."/>
            <person name="Chaudhuri R.R."/>
            <person name="La Ragione R."/>
            <person name="Hildebrand F."/>
            <person name="Pallen M.J."/>
        </authorList>
    </citation>
    <scope>NUCLEOTIDE SEQUENCE</scope>
    <source>
        <strain evidence="3">ChiHecec3B27-8219</strain>
    </source>
</reference>
<dbReference type="EMBL" id="DXBE01000025">
    <property type="protein sequence ID" value="HIZ68857.1"/>
    <property type="molecule type" value="Genomic_DNA"/>
</dbReference>
<dbReference type="InterPro" id="IPR004398">
    <property type="entry name" value="RNA_MeTrfase_RsmD"/>
</dbReference>
<dbReference type="PANTHER" id="PTHR43542:SF1">
    <property type="entry name" value="METHYLTRANSFERASE"/>
    <property type="match status" value="1"/>
</dbReference>
<dbReference type="Proteomes" id="UP000824055">
    <property type="component" value="Unassembled WGS sequence"/>
</dbReference>
<dbReference type="InterPro" id="IPR002052">
    <property type="entry name" value="DNA_methylase_N6_adenine_CS"/>
</dbReference>
<comment type="caution">
    <text evidence="3">The sequence shown here is derived from an EMBL/GenBank/DDBJ whole genome shotgun (WGS) entry which is preliminary data.</text>
</comment>
<dbReference type="InterPro" id="IPR029063">
    <property type="entry name" value="SAM-dependent_MTases_sf"/>
</dbReference>
<dbReference type="Pfam" id="PF03602">
    <property type="entry name" value="Cons_hypoth95"/>
    <property type="match status" value="1"/>
</dbReference>
<accession>A0A9D2JW76</accession>
<name>A0A9D2JW76_9BACT</name>
<sequence length="191" mass="21635">MRIITGIYKGRHFEVPRSFKARPTTDFAKENIFNVLRGYVDFEGATALDLFAGTGSISLELVSRGCERVVSVEADRDHANFIRQCFQKIGCDKDVLIRGDVFRFLKSCGQKFDLIFADPPYSLPELPTLPQLILDRGLLTSQGILVFEHGKQHDFSSHADFLEHRSYGSVNFSLFRSVKKEEGREEEAPAE</sequence>
<dbReference type="PROSITE" id="PS00092">
    <property type="entry name" value="N6_MTASE"/>
    <property type="match status" value="1"/>
</dbReference>
<keyword evidence="2" id="KW-0808">Transferase</keyword>
<evidence type="ECO:0000313" key="4">
    <source>
        <dbReference type="Proteomes" id="UP000824055"/>
    </source>
</evidence>
<evidence type="ECO:0000256" key="1">
    <source>
        <dbReference type="ARBA" id="ARBA00022603"/>
    </source>
</evidence>
<dbReference type="Gene3D" id="3.40.50.150">
    <property type="entry name" value="Vaccinia Virus protein VP39"/>
    <property type="match status" value="1"/>
</dbReference>
<dbReference type="PIRSF" id="PIRSF004553">
    <property type="entry name" value="CHP00095"/>
    <property type="match status" value="1"/>
</dbReference>
<evidence type="ECO:0000313" key="3">
    <source>
        <dbReference type="EMBL" id="HIZ68857.1"/>
    </source>
</evidence>
<dbReference type="GO" id="GO:0008168">
    <property type="term" value="F:methyltransferase activity"/>
    <property type="evidence" value="ECO:0007669"/>
    <property type="project" value="UniProtKB-KW"/>
</dbReference>
<reference evidence="3" key="2">
    <citation type="submission" date="2021-04" db="EMBL/GenBank/DDBJ databases">
        <authorList>
            <person name="Gilroy R."/>
        </authorList>
    </citation>
    <scope>NUCLEOTIDE SEQUENCE</scope>
    <source>
        <strain evidence="3">ChiHecec3B27-8219</strain>
    </source>
</reference>
<dbReference type="PANTHER" id="PTHR43542">
    <property type="entry name" value="METHYLTRANSFERASE"/>
    <property type="match status" value="1"/>
</dbReference>
<dbReference type="CDD" id="cd02440">
    <property type="entry name" value="AdoMet_MTases"/>
    <property type="match status" value="1"/>
</dbReference>
<proteinExistence type="predicted"/>
<dbReference type="GO" id="GO:0003676">
    <property type="term" value="F:nucleic acid binding"/>
    <property type="evidence" value="ECO:0007669"/>
    <property type="project" value="InterPro"/>
</dbReference>
<dbReference type="SUPFAM" id="SSF53335">
    <property type="entry name" value="S-adenosyl-L-methionine-dependent methyltransferases"/>
    <property type="match status" value="1"/>
</dbReference>
<evidence type="ECO:0000256" key="2">
    <source>
        <dbReference type="ARBA" id="ARBA00022679"/>
    </source>
</evidence>
<gene>
    <name evidence="3" type="ORF">H9966_03090</name>
</gene>
<organism evidence="3 4">
    <name type="scientific">Candidatus Prevotella avicola</name>
    <dbReference type="NCBI Taxonomy" id="2838738"/>
    <lineage>
        <taxon>Bacteria</taxon>
        <taxon>Pseudomonadati</taxon>
        <taxon>Bacteroidota</taxon>
        <taxon>Bacteroidia</taxon>
        <taxon>Bacteroidales</taxon>
        <taxon>Prevotellaceae</taxon>
        <taxon>Prevotella</taxon>
    </lineage>
</organism>
<protein>
    <submittedName>
        <fullName evidence="3">RsmD family RNA methyltransferase</fullName>
    </submittedName>
</protein>
<keyword evidence="1 3" id="KW-0489">Methyltransferase</keyword>